<name>B7SDS6_9CAUD</name>
<evidence type="ECO:0000256" key="1">
    <source>
        <dbReference type="SAM" id="MobiDB-lite"/>
    </source>
</evidence>
<keyword evidence="3" id="KW-1185">Reference proteome</keyword>
<dbReference type="EMBL" id="EU272036">
    <property type="protein sequence ID" value="ACA57659.1"/>
    <property type="molecule type" value="Genomic_DNA"/>
</dbReference>
<feature type="region of interest" description="Disordered" evidence="1">
    <location>
        <begin position="53"/>
        <end position="81"/>
    </location>
</feature>
<organism evidence="2 3">
    <name type="scientific">Pseudomonas phage MP29</name>
    <dbReference type="NCBI Taxonomy" id="2914008"/>
    <lineage>
        <taxon>Viruses</taxon>
        <taxon>Duplodnaviria</taxon>
        <taxon>Heunggongvirae</taxon>
        <taxon>Uroviricota</taxon>
        <taxon>Caudoviricetes</taxon>
        <taxon>Casadabanvirus</taxon>
        <taxon>Casadabanvirus MP29</taxon>
    </lineage>
</organism>
<dbReference type="Proteomes" id="UP000002447">
    <property type="component" value="Segment"/>
</dbReference>
<accession>B7SDS6</accession>
<dbReference type="GeneID" id="7056610"/>
<sequence length="162" mass="17730">MTKTFAMCRIDGLIELREEHPGEGYFALAVGDLASVRAAVFATAEPHQVGKKVARRVPGVSPDATDRETWAPSPGTSRPWASRIGRASVRWGCEMQQSNPFNHPGQSYGAVDVDSRLRAVAGFDLEQCRAALAVTGLQKIVEQKIRTRIRQLEKQASAQKEA</sequence>
<dbReference type="RefSeq" id="YP_002332439.1">
    <property type="nucleotide sequence ID" value="NC_011613.1"/>
</dbReference>
<evidence type="ECO:0000313" key="2">
    <source>
        <dbReference type="EMBL" id="ACA57659.1"/>
    </source>
</evidence>
<dbReference type="KEGG" id="vg:7056610"/>
<proteinExistence type="predicted"/>
<protein>
    <submittedName>
        <fullName evidence="2">Uncharacterized protein</fullName>
    </submittedName>
</protein>
<gene>
    <name evidence="2" type="primary">ORF15</name>
</gene>
<evidence type="ECO:0000313" key="3">
    <source>
        <dbReference type="Proteomes" id="UP000002447"/>
    </source>
</evidence>
<reference evidence="2 3" key="1">
    <citation type="journal article" date="2012" name="J. Virol.">
        <title>Complete Genome Sequences of Two Pseudomonas aeruginosa Temperate Phages, MP29 and MP42, Which Lack the Phage-Host CRISPR Interaction.</title>
        <authorList>
            <person name="Chung I.Y."/>
            <person name="Cho Y.H."/>
        </authorList>
    </citation>
    <scope>NUCLEOTIDE SEQUENCE [LARGE SCALE GENOMIC DNA]</scope>
</reference>